<evidence type="ECO:0000313" key="3">
    <source>
        <dbReference type="Proteomes" id="UP001612741"/>
    </source>
</evidence>
<proteinExistence type="predicted"/>
<reference evidence="2 3" key="1">
    <citation type="submission" date="2024-10" db="EMBL/GenBank/DDBJ databases">
        <title>The Natural Products Discovery Center: Release of the First 8490 Sequenced Strains for Exploring Actinobacteria Biosynthetic Diversity.</title>
        <authorList>
            <person name="Kalkreuter E."/>
            <person name="Kautsar S.A."/>
            <person name="Yang D."/>
            <person name="Bader C.D."/>
            <person name="Teijaro C.N."/>
            <person name="Fluegel L."/>
            <person name="Davis C.M."/>
            <person name="Simpson J.R."/>
            <person name="Lauterbach L."/>
            <person name="Steele A.D."/>
            <person name="Gui C."/>
            <person name="Meng S."/>
            <person name="Li G."/>
            <person name="Viehrig K."/>
            <person name="Ye F."/>
            <person name="Su P."/>
            <person name="Kiefer A.F."/>
            <person name="Nichols A."/>
            <person name="Cepeda A.J."/>
            <person name="Yan W."/>
            <person name="Fan B."/>
            <person name="Jiang Y."/>
            <person name="Adhikari A."/>
            <person name="Zheng C.-J."/>
            <person name="Schuster L."/>
            <person name="Cowan T.M."/>
            <person name="Smanski M.J."/>
            <person name="Chevrette M.G."/>
            <person name="De Carvalho L.P.S."/>
            <person name="Shen B."/>
        </authorList>
    </citation>
    <scope>NUCLEOTIDE SEQUENCE [LARGE SCALE GENOMIC DNA]</scope>
    <source>
        <strain evidence="2 3">NPDC050545</strain>
    </source>
</reference>
<name>A0ABW7YPT1_9ACTN</name>
<evidence type="ECO:0008006" key="4">
    <source>
        <dbReference type="Google" id="ProtNLM"/>
    </source>
</evidence>
<keyword evidence="3" id="KW-1185">Reference proteome</keyword>
<comment type="caution">
    <text evidence="2">The sequence shown here is derived from an EMBL/GenBank/DDBJ whole genome shotgun (WGS) entry which is preliminary data.</text>
</comment>
<evidence type="ECO:0000256" key="1">
    <source>
        <dbReference type="SAM" id="Phobius"/>
    </source>
</evidence>
<dbReference type="Proteomes" id="UP001612741">
    <property type="component" value="Unassembled WGS sequence"/>
</dbReference>
<gene>
    <name evidence="2" type="ORF">ACIBG2_08075</name>
</gene>
<sequence>MRSYISWLMPGLILLGFALFQFTRASQSAPAFAMSAVRVVEGTVATSDTKTTGVGAGNRRTSRVDYTLTLTGRPQNVAFRLDTTPAGGVVAGARVRLEILEDPEEAFTSGARYPGSGNQIHAVGAAVNGETVYSAADYVSRSESAAGSYRTYAIVCLLLGLAWAGAVGYVAVRRGAFRGLIPEDWRS</sequence>
<dbReference type="RefSeq" id="WP_397080072.1">
    <property type="nucleotide sequence ID" value="NZ_JBITGY010000002.1"/>
</dbReference>
<keyword evidence="1" id="KW-1133">Transmembrane helix</keyword>
<keyword evidence="1" id="KW-0472">Membrane</keyword>
<organism evidence="2 3">
    <name type="scientific">Nonomuraea typhae</name>
    <dbReference type="NCBI Taxonomy" id="2603600"/>
    <lineage>
        <taxon>Bacteria</taxon>
        <taxon>Bacillati</taxon>
        <taxon>Actinomycetota</taxon>
        <taxon>Actinomycetes</taxon>
        <taxon>Streptosporangiales</taxon>
        <taxon>Streptosporangiaceae</taxon>
        <taxon>Nonomuraea</taxon>
    </lineage>
</organism>
<protein>
    <recommendedName>
        <fullName evidence="4">DUF3592 domain-containing protein</fullName>
    </recommendedName>
</protein>
<evidence type="ECO:0000313" key="2">
    <source>
        <dbReference type="EMBL" id="MFI6497324.1"/>
    </source>
</evidence>
<dbReference type="EMBL" id="JBITGY010000002">
    <property type="protein sequence ID" value="MFI6497324.1"/>
    <property type="molecule type" value="Genomic_DNA"/>
</dbReference>
<accession>A0ABW7YPT1</accession>
<feature type="transmembrane region" description="Helical" evidence="1">
    <location>
        <begin position="152"/>
        <end position="172"/>
    </location>
</feature>
<keyword evidence="1" id="KW-0812">Transmembrane</keyword>